<evidence type="ECO:0000313" key="4">
    <source>
        <dbReference type="Proteomes" id="UP000324800"/>
    </source>
</evidence>
<keyword evidence="2" id="KW-0472">Membrane</keyword>
<comment type="caution">
    <text evidence="3">The sequence shown here is derived from an EMBL/GenBank/DDBJ whole genome shotgun (WGS) entry which is preliminary data.</text>
</comment>
<proteinExistence type="predicted"/>
<dbReference type="AlphaFoldDB" id="A0A5J4V097"/>
<sequence>MLVSKHLKVTFLLVKLSMILCQLGLMTGIKLKKMTNTVEKKESKQQELLSELMEIDKSAKRKRSPDDEQSSSSSIEYMSRHHRSSKGVQHQHRKRF</sequence>
<keyword evidence="2" id="KW-0812">Transmembrane</keyword>
<feature type="region of interest" description="Disordered" evidence="1">
    <location>
        <begin position="49"/>
        <end position="96"/>
    </location>
</feature>
<reference evidence="3 4" key="1">
    <citation type="submission" date="2019-03" db="EMBL/GenBank/DDBJ databases">
        <title>Single cell metagenomics reveals metabolic interactions within the superorganism composed of flagellate Streblomastix strix and complex community of Bacteroidetes bacteria on its surface.</title>
        <authorList>
            <person name="Treitli S.C."/>
            <person name="Kolisko M."/>
            <person name="Husnik F."/>
            <person name="Keeling P."/>
            <person name="Hampl V."/>
        </authorList>
    </citation>
    <scope>NUCLEOTIDE SEQUENCE [LARGE SCALE GENOMIC DNA]</scope>
    <source>
        <strain evidence="3">ST1C</strain>
    </source>
</reference>
<organism evidence="3 4">
    <name type="scientific">Streblomastix strix</name>
    <dbReference type="NCBI Taxonomy" id="222440"/>
    <lineage>
        <taxon>Eukaryota</taxon>
        <taxon>Metamonada</taxon>
        <taxon>Preaxostyla</taxon>
        <taxon>Oxymonadida</taxon>
        <taxon>Streblomastigidae</taxon>
        <taxon>Streblomastix</taxon>
    </lineage>
</organism>
<keyword evidence="2" id="KW-1133">Transmembrane helix</keyword>
<evidence type="ECO:0000256" key="2">
    <source>
        <dbReference type="SAM" id="Phobius"/>
    </source>
</evidence>
<name>A0A5J4V097_9EUKA</name>
<gene>
    <name evidence="3" type="ORF">EZS28_028655</name>
</gene>
<evidence type="ECO:0000256" key="1">
    <source>
        <dbReference type="SAM" id="MobiDB-lite"/>
    </source>
</evidence>
<feature type="transmembrane region" description="Helical" evidence="2">
    <location>
        <begin position="12"/>
        <end position="31"/>
    </location>
</feature>
<protein>
    <submittedName>
        <fullName evidence="3">Uncharacterized protein</fullName>
    </submittedName>
</protein>
<dbReference type="Proteomes" id="UP000324800">
    <property type="component" value="Unassembled WGS sequence"/>
</dbReference>
<feature type="compositionally biased region" description="Basic residues" evidence="1">
    <location>
        <begin position="80"/>
        <end position="96"/>
    </location>
</feature>
<evidence type="ECO:0000313" key="3">
    <source>
        <dbReference type="EMBL" id="KAA6375822.1"/>
    </source>
</evidence>
<dbReference type="EMBL" id="SNRW01010965">
    <property type="protein sequence ID" value="KAA6375822.1"/>
    <property type="molecule type" value="Genomic_DNA"/>
</dbReference>
<accession>A0A5J4V097</accession>